<dbReference type="GeneID" id="19329240"/>
<evidence type="ECO:0000313" key="2">
    <source>
        <dbReference type="Proteomes" id="UP000014074"/>
    </source>
</evidence>
<dbReference type="EMBL" id="KB933360">
    <property type="protein sequence ID" value="EON96165.1"/>
    <property type="molecule type" value="Genomic_DNA"/>
</dbReference>
<keyword evidence="2" id="KW-1185">Reference proteome</keyword>
<evidence type="ECO:0000313" key="1">
    <source>
        <dbReference type="EMBL" id="EON96165.1"/>
    </source>
</evidence>
<name>R8BA14_PHAM7</name>
<dbReference type="HOGENOM" id="CLU_1541183_0_0_1"/>
<dbReference type="AlphaFoldDB" id="R8BA14"/>
<sequence>MYHVYCDKGDPPPFLCEGDDRHLVAKYIYGGRCEQCKDRAWVEEGEERECHLQDQLEDLRVECLPKDQEKKYHENIVKKHNIQERFAEDKLENESDDIDFTVEWVKEHLNAVWTGNEKALKRLGYMQACDMKVRLNKELKKPEGLQKKSKPRNTPIPTGWQKIAVESWGGFGTG</sequence>
<organism evidence="1 2">
    <name type="scientific">Phaeoacremonium minimum (strain UCR-PA7)</name>
    <name type="common">Esca disease fungus</name>
    <name type="synonym">Togninia minima</name>
    <dbReference type="NCBI Taxonomy" id="1286976"/>
    <lineage>
        <taxon>Eukaryota</taxon>
        <taxon>Fungi</taxon>
        <taxon>Dikarya</taxon>
        <taxon>Ascomycota</taxon>
        <taxon>Pezizomycotina</taxon>
        <taxon>Sordariomycetes</taxon>
        <taxon>Sordariomycetidae</taxon>
        <taxon>Togniniales</taxon>
        <taxon>Togniniaceae</taxon>
        <taxon>Phaeoacremonium</taxon>
    </lineage>
</organism>
<proteinExistence type="predicted"/>
<gene>
    <name evidence="1" type="ORF">UCRPA7_8395</name>
</gene>
<dbReference type="Proteomes" id="UP000014074">
    <property type="component" value="Unassembled WGS sequence"/>
</dbReference>
<protein>
    <submittedName>
        <fullName evidence="1">Uncharacterized protein</fullName>
    </submittedName>
</protein>
<accession>R8BA14</accession>
<dbReference type="KEGG" id="tmn:UCRPA7_8395"/>
<dbReference type="RefSeq" id="XP_007919099.1">
    <property type="nucleotide sequence ID" value="XM_007920908.1"/>
</dbReference>
<reference evidence="2" key="1">
    <citation type="journal article" date="2013" name="Genome Announc.">
        <title>Draft genome sequence of the ascomycete Phaeoacremonium aleophilum strain UCR-PA7, a causal agent of the esca disease complex in grapevines.</title>
        <authorList>
            <person name="Blanco-Ulate B."/>
            <person name="Rolshausen P."/>
            <person name="Cantu D."/>
        </authorList>
    </citation>
    <scope>NUCLEOTIDE SEQUENCE [LARGE SCALE GENOMIC DNA]</scope>
    <source>
        <strain evidence="2">UCR-PA7</strain>
    </source>
</reference>